<dbReference type="Proteomes" id="UP001176941">
    <property type="component" value="Chromosome 33"/>
</dbReference>
<feature type="region of interest" description="Disordered" evidence="1">
    <location>
        <begin position="180"/>
        <end position="249"/>
    </location>
</feature>
<gene>
    <name evidence="2" type="ORF">MRATA1EN1_LOCUS22389</name>
</gene>
<evidence type="ECO:0000256" key="1">
    <source>
        <dbReference type="SAM" id="MobiDB-lite"/>
    </source>
</evidence>
<keyword evidence="3" id="KW-1185">Reference proteome</keyword>
<evidence type="ECO:0000313" key="3">
    <source>
        <dbReference type="Proteomes" id="UP001176941"/>
    </source>
</evidence>
<evidence type="ECO:0000313" key="2">
    <source>
        <dbReference type="EMBL" id="CAI9173427.1"/>
    </source>
</evidence>
<reference evidence="2" key="1">
    <citation type="submission" date="2023-04" db="EMBL/GenBank/DDBJ databases">
        <authorList>
            <consortium name="ELIXIR-Norway"/>
        </authorList>
    </citation>
    <scope>NUCLEOTIDE SEQUENCE [LARGE SCALE GENOMIC DNA]</scope>
</reference>
<accession>A0ABN8ZKY4</accession>
<name>A0ABN8ZKY4_RANTA</name>
<sequence length="249" mass="25721">MVLLVDGGRAARLHGRSPILRINGPPTVGLRAQRRLPEARAQREAAYPPPAGCGGQDWATSPVYRSRDQGSEALRSCPAPRRALLGSAAPLPPPHRDHGPVALALVPAATLEEEALCSSLTGGNGRHDQRPVALTLGSVGLRVPRGQSALDARLAYPGALCAEGHGAFTQPHYMGCGARPLEGRPPRAARTGSPVDPDGRGRNQDLASRFGSAGAPPPRSPAHREAADMAPGSGLAAVPRVSVSPAPAR</sequence>
<protein>
    <submittedName>
        <fullName evidence="2">Uncharacterized protein</fullName>
    </submittedName>
</protein>
<organism evidence="2 3">
    <name type="scientific">Rangifer tarandus platyrhynchus</name>
    <name type="common">Svalbard reindeer</name>
    <dbReference type="NCBI Taxonomy" id="3082113"/>
    <lineage>
        <taxon>Eukaryota</taxon>
        <taxon>Metazoa</taxon>
        <taxon>Chordata</taxon>
        <taxon>Craniata</taxon>
        <taxon>Vertebrata</taxon>
        <taxon>Euteleostomi</taxon>
        <taxon>Mammalia</taxon>
        <taxon>Eutheria</taxon>
        <taxon>Laurasiatheria</taxon>
        <taxon>Artiodactyla</taxon>
        <taxon>Ruminantia</taxon>
        <taxon>Pecora</taxon>
        <taxon>Cervidae</taxon>
        <taxon>Odocoileinae</taxon>
        <taxon>Rangifer</taxon>
    </lineage>
</organism>
<feature type="region of interest" description="Disordered" evidence="1">
    <location>
        <begin position="37"/>
        <end position="72"/>
    </location>
</feature>
<proteinExistence type="predicted"/>
<dbReference type="EMBL" id="OX459969">
    <property type="protein sequence ID" value="CAI9173427.1"/>
    <property type="molecule type" value="Genomic_DNA"/>
</dbReference>